<evidence type="ECO:0000256" key="6">
    <source>
        <dbReference type="ARBA" id="ARBA00013279"/>
    </source>
</evidence>
<evidence type="ECO:0000256" key="17">
    <source>
        <dbReference type="ARBA" id="ARBA00024663"/>
    </source>
</evidence>
<dbReference type="EC" id="3.1.1.3" evidence="6"/>
<keyword evidence="7" id="KW-0812">Transmembrane</keyword>
<feature type="region of interest" description="Disordered" evidence="19">
    <location>
        <begin position="1052"/>
        <end position="1132"/>
    </location>
</feature>
<keyword evidence="22" id="KW-1185">Reference proteome</keyword>
<organism evidence="21 22">
    <name type="scientific">Physocladia obscura</name>
    <dbReference type="NCBI Taxonomy" id="109957"/>
    <lineage>
        <taxon>Eukaryota</taxon>
        <taxon>Fungi</taxon>
        <taxon>Fungi incertae sedis</taxon>
        <taxon>Chytridiomycota</taxon>
        <taxon>Chytridiomycota incertae sedis</taxon>
        <taxon>Chytridiomycetes</taxon>
        <taxon>Chytridiales</taxon>
        <taxon>Chytriomycetaceae</taxon>
        <taxon>Physocladia</taxon>
    </lineage>
</organism>
<feature type="region of interest" description="Disordered" evidence="19">
    <location>
        <begin position="1317"/>
        <end position="1419"/>
    </location>
</feature>
<keyword evidence="10" id="KW-0442">Lipid degradation</keyword>
<feature type="compositionally biased region" description="Acidic residues" evidence="19">
    <location>
        <begin position="1343"/>
        <end position="1361"/>
    </location>
</feature>
<comment type="function">
    <text evidence="17">Lipase which is essential for lysis of subvacuolar cytoplasm to vacuole targeted bodies and intravacuolar autophagic bodies. Involved in the lysis of intravacuolar multivesicular body (MVB) vesicles. The intravacuolar membrane disintegration by ATG15 is critical to life span extension.</text>
</comment>
<dbReference type="GO" id="GO:0034727">
    <property type="term" value="P:piecemeal microautophagy of the nucleus"/>
    <property type="evidence" value="ECO:0007669"/>
    <property type="project" value="TreeGrafter"/>
</dbReference>
<gene>
    <name evidence="21" type="primary">ATG15_1</name>
    <name evidence="21" type="ORF">HK100_001967</name>
</gene>
<sequence>MYSRQVESHINLRLDRIIRVGHNSDFTIFVEQTDIDKYKSNYTDVVSTGSYSNRVQWIPDSDLPFMHTIVSDDVFRKQFLVSGVPGSVPGAVPNQQMTHVLGHRDEILPDQTDRETILNLGLMAFNSYYEPDNAEWIQVPGWLPGNGFGSTKSAIRGHIYKSTDPSLDVVIIVIKGTSLTTPFIGGKTGPNDKLNDNKMFSCCCGKAAIADAAMDLYPLSSVWTTGHSLGGALAALVALTFDFAAVTFEAPGDLLFAKRIGLLPPAPPMFGYFDLVQRQQHQKSQSAERWQKQLGGDVFSMPSFATILEDGGNGEDWDEFLETLPIYQFGNDGDPIYLGTCLNGVSSSCWIGGYAMETKCHIGKECVYDQDKDGEQGSEYFQKKMMGLKSESEQLSAIPIRTLKKESINNHGIQFIIDNYLKKWKYAPECRCKFFELKKLTVTVWLESEYKKDEDTGEGESEESEEDERINKINNDNGNNNNNILRTPLRFVLPVNASSCVSQLNRVLCDPLLDLCSMLRRRSLAIRPLLDHLILHIEDLLANASYRSPLDAELLPSFSLKQCGYLTLQPPLLKVVLFGVPTKVYACLFPPTINSQSRKRHFARLNSPAVSDPSNSKSKDLHRLTVSEYFSPCLQPEEQFPVRKRQKVIHDGEGVLQDPQNSVAKSGAQKSEESVTESNQHGFISDHEESRNSAQSTYYNSVSAIKNFAPSPIFVNPEFSSIESSIVFDKHSVIQPAYSAAHSSISAKVQTFSNSKSHTQLNETEFGDKKKIFVDSLDILPPSPSIMKCQTKILVEATSTKQLLANPLEVQSSKKTNQKLLPLPQLPLPITEVHEFPNRSSFNEFVAFTTPRSLTVPAKPTTTFASVFSKKTASIAPPESPAVMLLGLQILPNKPHSQMQHRSPKLPASLLSIGRSHLQPPPTMAMIIDDSDGSDVDNSDDERSEERNYDSEKENEEDGKRDAEDEEHDEDDNHNADNNNDDGKFEKYTERLALEASADRKLDSVLPPKVSATAEATESEKMYIHESNNDSNDNDESEYEYVEMEVQVEVEIDSDGNEIPELKSENDSGELSDENDGNDAAASILREGGQNSVSVRNNNEKECENRPNENNSGQDVDEIENEHNEHSTEEAKIDLEIVEMMKLMEQNEGNFGDESDQESSNCDVDNDGGHDDVDDEIVLKTPSGSENESTTVTKIPQPPLIVSDEGDENHLPPLFSLIPDTQASQVSSVRRGRASNFPDSQINITPETFLDFSAPLQPAVASPPASSLRSSYENPQLSPILPHLRYQPKRRQISGDGFGRLHTTLKDISEKFSFFGRSGGTRVNQGGIVTPTTTITSTKNSDDSDMNDNEDADDKDSDNSDSDSSSSDSSSRSHSKIKSKEQSNKPQFAGAEKKQKQKDQRKSLLGLLAKDSEFEISTV</sequence>
<keyword evidence="11" id="KW-0735">Signal-anchor</keyword>
<evidence type="ECO:0000256" key="18">
    <source>
        <dbReference type="ARBA" id="ARBA00029828"/>
    </source>
</evidence>
<dbReference type="InterPro" id="IPR050805">
    <property type="entry name" value="ATG15_Lipase"/>
</dbReference>
<keyword evidence="8" id="KW-0967">Endosome</keyword>
<reference evidence="21" key="1">
    <citation type="submission" date="2020-05" db="EMBL/GenBank/DDBJ databases">
        <title>Phylogenomic resolution of chytrid fungi.</title>
        <authorList>
            <person name="Stajich J.E."/>
            <person name="Amses K."/>
            <person name="Simmons R."/>
            <person name="Seto K."/>
            <person name="Myers J."/>
            <person name="Bonds A."/>
            <person name="Quandt C.A."/>
            <person name="Barry K."/>
            <person name="Liu P."/>
            <person name="Grigoriev I."/>
            <person name="Longcore J.E."/>
            <person name="James T.Y."/>
        </authorList>
    </citation>
    <scope>NUCLEOTIDE SEQUENCE</scope>
    <source>
        <strain evidence="21">JEL0513</strain>
    </source>
</reference>
<dbReference type="SUPFAM" id="SSF53474">
    <property type="entry name" value="alpha/beta-Hydrolases"/>
    <property type="match status" value="1"/>
</dbReference>
<keyword evidence="16" id="KW-0325">Glycoprotein</keyword>
<feature type="compositionally biased region" description="Acidic residues" evidence="19">
    <location>
        <begin position="1067"/>
        <end position="1077"/>
    </location>
</feature>
<evidence type="ECO:0000256" key="5">
    <source>
        <dbReference type="ARBA" id="ARBA00011137"/>
    </source>
</evidence>
<keyword evidence="12" id="KW-1133">Transmembrane helix</keyword>
<evidence type="ECO:0000256" key="7">
    <source>
        <dbReference type="ARBA" id="ARBA00022692"/>
    </source>
</evidence>
<feature type="compositionally biased region" description="Acidic residues" evidence="19">
    <location>
        <begin position="929"/>
        <end position="943"/>
    </location>
</feature>
<evidence type="ECO:0000256" key="2">
    <source>
        <dbReference type="ARBA" id="ARBA00004270"/>
    </source>
</evidence>
<evidence type="ECO:0000256" key="11">
    <source>
        <dbReference type="ARBA" id="ARBA00022968"/>
    </source>
</evidence>
<name>A0AAD5SW23_9FUNG</name>
<keyword evidence="9" id="KW-0378">Hydrolase</keyword>
<dbReference type="GO" id="GO:0004806">
    <property type="term" value="F:triacylglycerol lipase activity"/>
    <property type="evidence" value="ECO:0007669"/>
    <property type="project" value="UniProtKB-EC"/>
</dbReference>
<comment type="caution">
    <text evidence="21">The sequence shown here is derived from an EMBL/GenBank/DDBJ whole genome shotgun (WGS) entry which is preliminary data.</text>
</comment>
<comment type="catalytic activity">
    <reaction evidence="1">
        <text>a triacylglycerol + H2O = a diacylglycerol + a fatty acid + H(+)</text>
        <dbReference type="Rhea" id="RHEA:12044"/>
        <dbReference type="ChEBI" id="CHEBI:15377"/>
        <dbReference type="ChEBI" id="CHEBI:15378"/>
        <dbReference type="ChEBI" id="CHEBI:17855"/>
        <dbReference type="ChEBI" id="CHEBI:18035"/>
        <dbReference type="ChEBI" id="CHEBI:28868"/>
        <dbReference type="EC" id="3.1.1.3"/>
    </reaction>
</comment>
<evidence type="ECO:0000256" key="8">
    <source>
        <dbReference type="ARBA" id="ARBA00022753"/>
    </source>
</evidence>
<proteinExistence type="inferred from homology"/>
<feature type="region of interest" description="Disordered" evidence="19">
    <location>
        <begin position="652"/>
        <end position="691"/>
    </location>
</feature>
<feature type="compositionally biased region" description="Basic and acidic residues" evidence="19">
    <location>
        <begin position="1391"/>
        <end position="1402"/>
    </location>
</feature>
<feature type="domain" description="Fungal lipase-type" evidence="20">
    <location>
        <begin position="213"/>
        <end position="241"/>
    </location>
</feature>
<dbReference type="GO" id="GO:0032585">
    <property type="term" value="C:multivesicular body membrane"/>
    <property type="evidence" value="ECO:0007669"/>
    <property type="project" value="UniProtKB-SubCell"/>
</dbReference>
<keyword evidence="14" id="KW-0443">Lipid metabolism</keyword>
<dbReference type="GO" id="GO:0034496">
    <property type="term" value="P:multivesicular body membrane disassembly"/>
    <property type="evidence" value="ECO:0007669"/>
    <property type="project" value="TreeGrafter"/>
</dbReference>
<dbReference type="Pfam" id="PF01764">
    <property type="entry name" value="Lipase_3"/>
    <property type="match status" value="1"/>
</dbReference>
<feature type="compositionally biased region" description="Polar residues" evidence="19">
    <location>
        <begin position="1182"/>
        <end position="1194"/>
    </location>
</feature>
<feature type="compositionally biased region" description="Basic and acidic residues" evidence="19">
    <location>
        <begin position="1098"/>
        <end position="1107"/>
    </location>
</feature>
<evidence type="ECO:0000256" key="4">
    <source>
        <dbReference type="ARBA" id="ARBA00010701"/>
    </source>
</evidence>
<comment type="subunit">
    <text evidence="5">Binds to both phosphatidylinositol (PI) and phosphatidylinositol 3,5-bisphosphate (PIP2).</text>
</comment>
<dbReference type="InterPro" id="IPR029058">
    <property type="entry name" value="AB_hydrolase_fold"/>
</dbReference>
<evidence type="ECO:0000259" key="20">
    <source>
        <dbReference type="Pfam" id="PF01764"/>
    </source>
</evidence>
<evidence type="ECO:0000313" key="22">
    <source>
        <dbReference type="Proteomes" id="UP001211907"/>
    </source>
</evidence>
<keyword evidence="15" id="KW-0472">Membrane</keyword>
<protein>
    <recommendedName>
        <fullName evidence="6">triacylglycerol lipase</fullName>
        <ecNumber evidence="6">3.1.1.3</ecNumber>
    </recommendedName>
    <alternativeName>
        <fullName evidence="18">Autophagy-related protein 15</fullName>
    </alternativeName>
</protein>
<evidence type="ECO:0000256" key="3">
    <source>
        <dbReference type="ARBA" id="ARBA00004343"/>
    </source>
</evidence>
<evidence type="ECO:0000256" key="14">
    <source>
        <dbReference type="ARBA" id="ARBA00023098"/>
    </source>
</evidence>
<dbReference type="Gene3D" id="3.40.50.1820">
    <property type="entry name" value="alpha/beta hydrolase"/>
    <property type="match status" value="1"/>
</dbReference>
<feature type="compositionally biased region" description="Basic and acidic residues" evidence="19">
    <location>
        <begin position="944"/>
        <end position="963"/>
    </location>
</feature>
<evidence type="ECO:0000256" key="15">
    <source>
        <dbReference type="ARBA" id="ARBA00023136"/>
    </source>
</evidence>
<feature type="compositionally biased region" description="Acidic residues" evidence="19">
    <location>
        <begin position="455"/>
        <end position="468"/>
    </location>
</feature>
<feature type="region of interest" description="Disordered" evidence="19">
    <location>
        <begin position="453"/>
        <end position="477"/>
    </location>
</feature>
<feature type="compositionally biased region" description="Low complexity" evidence="19">
    <location>
        <begin position="1362"/>
        <end position="1372"/>
    </location>
</feature>
<feature type="compositionally biased region" description="Low complexity" evidence="19">
    <location>
        <begin position="1330"/>
        <end position="1339"/>
    </location>
</feature>
<feature type="region of interest" description="Disordered" evidence="19">
    <location>
        <begin position="1145"/>
        <end position="1214"/>
    </location>
</feature>
<feature type="compositionally biased region" description="Basic and acidic residues" evidence="19">
    <location>
        <begin position="1018"/>
        <end position="1028"/>
    </location>
</feature>
<dbReference type="Proteomes" id="UP001211907">
    <property type="component" value="Unassembled WGS sequence"/>
</dbReference>
<evidence type="ECO:0000256" key="13">
    <source>
        <dbReference type="ARBA" id="ARBA00023006"/>
    </source>
</evidence>
<evidence type="ECO:0000256" key="1">
    <source>
        <dbReference type="ARBA" id="ARBA00001024"/>
    </source>
</evidence>
<dbReference type="EMBL" id="JADGJH010001444">
    <property type="protein sequence ID" value="KAJ3113492.1"/>
    <property type="molecule type" value="Genomic_DNA"/>
</dbReference>
<keyword evidence="13" id="KW-0072">Autophagy</keyword>
<feature type="compositionally biased region" description="Basic and acidic residues" evidence="19">
    <location>
        <begin position="1121"/>
        <end position="1132"/>
    </location>
</feature>
<evidence type="ECO:0000256" key="16">
    <source>
        <dbReference type="ARBA" id="ARBA00023180"/>
    </source>
</evidence>
<evidence type="ECO:0000256" key="9">
    <source>
        <dbReference type="ARBA" id="ARBA00022801"/>
    </source>
</evidence>
<dbReference type="PANTHER" id="PTHR47175:SF2">
    <property type="entry name" value="LIPASE ATG15-RELATED"/>
    <property type="match status" value="1"/>
</dbReference>
<dbReference type="GO" id="GO:0006660">
    <property type="term" value="P:phosphatidylserine catabolic process"/>
    <property type="evidence" value="ECO:0007669"/>
    <property type="project" value="TreeGrafter"/>
</dbReference>
<evidence type="ECO:0000256" key="10">
    <source>
        <dbReference type="ARBA" id="ARBA00022963"/>
    </source>
</evidence>
<feature type="region of interest" description="Disordered" evidence="19">
    <location>
        <begin position="913"/>
        <end position="1039"/>
    </location>
</feature>
<feature type="compositionally biased region" description="Basic and acidic residues" evidence="19">
    <location>
        <begin position="971"/>
        <end position="1003"/>
    </location>
</feature>
<comment type="similarity">
    <text evidence="4">Belongs to the AB hydrolase superfamily. Lipase family.</text>
</comment>
<dbReference type="PANTHER" id="PTHR47175">
    <property type="entry name" value="LIPASE ATG15-RELATED"/>
    <property type="match status" value="1"/>
</dbReference>
<dbReference type="GO" id="GO:0004620">
    <property type="term" value="F:phospholipase activity"/>
    <property type="evidence" value="ECO:0007669"/>
    <property type="project" value="TreeGrafter"/>
</dbReference>
<evidence type="ECO:0000256" key="12">
    <source>
        <dbReference type="ARBA" id="ARBA00022989"/>
    </source>
</evidence>
<accession>A0AAD5SW23</accession>
<evidence type="ECO:0000256" key="19">
    <source>
        <dbReference type="SAM" id="MobiDB-lite"/>
    </source>
</evidence>
<dbReference type="InterPro" id="IPR002921">
    <property type="entry name" value="Fungal_lipase-type"/>
</dbReference>
<comment type="subcellular location">
    <subcellularLocation>
        <location evidence="3">Endosome</location>
        <location evidence="3">Multivesicular body membrane</location>
        <topology evidence="3">Single-pass type II membrane protein</topology>
    </subcellularLocation>
    <subcellularLocation>
        <location evidence="2">Prevacuolar compartment membrane</location>
        <topology evidence="2">Single-pass type II membrane protein</topology>
    </subcellularLocation>
</comment>
<dbReference type="GO" id="GO:0005775">
    <property type="term" value="C:vacuolar lumen"/>
    <property type="evidence" value="ECO:0007669"/>
    <property type="project" value="TreeGrafter"/>
</dbReference>
<evidence type="ECO:0000313" key="21">
    <source>
        <dbReference type="EMBL" id="KAJ3113492.1"/>
    </source>
</evidence>
<dbReference type="GO" id="GO:0046461">
    <property type="term" value="P:neutral lipid catabolic process"/>
    <property type="evidence" value="ECO:0007669"/>
    <property type="project" value="TreeGrafter"/>
</dbReference>